<dbReference type="Proteomes" id="UP000286045">
    <property type="component" value="Unassembled WGS sequence"/>
</dbReference>
<comment type="caution">
    <text evidence="1">The sequence shown here is derived from an EMBL/GenBank/DDBJ whole genome shotgun (WGS) entry which is preliminary data.</text>
</comment>
<gene>
    <name evidence="1" type="ORF">EKO27_g3432</name>
</gene>
<sequence>MATGKGRSLNWTGEAHKALAVALARVHGTFNPDQQAAVVKDMKDSGFDTTWEAVRQHTRGHKSIGTLSPLQLVAPDTYILPSYLFIIPSHHPLLSTQCIIILNQTSPQTPATTMSSKKWDDRMVTHLFLSIFDTIEVPFTQQNKDDIVAKMTKQFGHDVNWNGIR</sequence>
<proteinExistence type="predicted"/>
<organism evidence="1 2">
    <name type="scientific">Xylaria grammica</name>
    <dbReference type="NCBI Taxonomy" id="363999"/>
    <lineage>
        <taxon>Eukaryota</taxon>
        <taxon>Fungi</taxon>
        <taxon>Dikarya</taxon>
        <taxon>Ascomycota</taxon>
        <taxon>Pezizomycotina</taxon>
        <taxon>Sordariomycetes</taxon>
        <taxon>Xylariomycetidae</taxon>
        <taxon>Xylariales</taxon>
        <taxon>Xylariaceae</taxon>
        <taxon>Xylaria</taxon>
    </lineage>
</organism>
<accession>A0A439DBA7</accession>
<protein>
    <submittedName>
        <fullName evidence="1">Uncharacterized protein</fullName>
    </submittedName>
</protein>
<dbReference type="STRING" id="363999.A0A439DBA7"/>
<evidence type="ECO:0000313" key="1">
    <source>
        <dbReference type="EMBL" id="RWA11648.1"/>
    </source>
</evidence>
<dbReference type="EMBL" id="RYZI01000073">
    <property type="protein sequence ID" value="RWA11648.1"/>
    <property type="molecule type" value="Genomic_DNA"/>
</dbReference>
<dbReference type="AlphaFoldDB" id="A0A439DBA7"/>
<reference evidence="1 2" key="1">
    <citation type="submission" date="2018-12" db="EMBL/GenBank/DDBJ databases">
        <title>Draft genome sequence of Xylaria grammica IHI A82.</title>
        <authorList>
            <person name="Buettner E."/>
            <person name="Kellner H."/>
        </authorList>
    </citation>
    <scope>NUCLEOTIDE SEQUENCE [LARGE SCALE GENOMIC DNA]</scope>
    <source>
        <strain evidence="1 2">IHI A82</strain>
    </source>
</reference>
<keyword evidence="2" id="KW-1185">Reference proteome</keyword>
<evidence type="ECO:0000313" key="2">
    <source>
        <dbReference type="Proteomes" id="UP000286045"/>
    </source>
</evidence>
<name>A0A439DBA7_9PEZI</name>